<accession>A0A427YNC5</accession>
<dbReference type="OrthoDB" id="2573621at2759"/>
<feature type="transmembrane region" description="Helical" evidence="1">
    <location>
        <begin position="111"/>
        <end position="136"/>
    </location>
</feature>
<protein>
    <recommendedName>
        <fullName evidence="4">Pali-domain-containing protein</fullName>
    </recommendedName>
</protein>
<dbReference type="GO" id="GO:0035838">
    <property type="term" value="C:growing cell tip"/>
    <property type="evidence" value="ECO:0007669"/>
    <property type="project" value="TreeGrafter"/>
</dbReference>
<evidence type="ECO:0000313" key="2">
    <source>
        <dbReference type="EMBL" id="RSH92550.1"/>
    </source>
</evidence>
<keyword evidence="1" id="KW-0472">Membrane</keyword>
<keyword evidence="3" id="KW-1185">Reference proteome</keyword>
<evidence type="ECO:0000313" key="3">
    <source>
        <dbReference type="Proteomes" id="UP000279259"/>
    </source>
</evidence>
<comment type="caution">
    <text evidence="2">The sequence shown here is derived from an EMBL/GenBank/DDBJ whole genome shotgun (WGS) entry which is preliminary data.</text>
</comment>
<keyword evidence="1" id="KW-0812">Transmembrane</keyword>
<keyword evidence="1" id="KW-1133">Transmembrane helix</keyword>
<feature type="transmembrane region" description="Helical" evidence="1">
    <location>
        <begin position="77"/>
        <end position="99"/>
    </location>
</feature>
<dbReference type="AlphaFoldDB" id="A0A427YNC5"/>
<dbReference type="PANTHER" id="PTHR28013">
    <property type="entry name" value="PROTEIN DCV1-RELATED"/>
    <property type="match status" value="1"/>
</dbReference>
<dbReference type="GO" id="GO:0032153">
    <property type="term" value="C:cell division site"/>
    <property type="evidence" value="ECO:0007669"/>
    <property type="project" value="TreeGrafter"/>
</dbReference>
<dbReference type="EMBL" id="RSCD01000005">
    <property type="protein sequence ID" value="RSH92550.1"/>
    <property type="molecule type" value="Genomic_DNA"/>
</dbReference>
<proteinExistence type="predicted"/>
<evidence type="ECO:0008006" key="4">
    <source>
        <dbReference type="Google" id="ProtNLM"/>
    </source>
</evidence>
<gene>
    <name evidence="2" type="ORF">EHS25_007994</name>
</gene>
<dbReference type="InterPro" id="IPR051380">
    <property type="entry name" value="pH-response_reg_palI/RIM9"/>
</dbReference>
<sequence length="194" mass="21684">MAYARAPASLSVAAFFVLLATLFFWLSAFSVPFIKSISYLHTSDGMKFGNFGWCDGPICYRHVGYAWYPEVLDKTHLTGSLILVAITAGFGSLAFLSLVHSIVDLASGFCSFTLTLISALLSSISFLLVVICWGVAHHRFSDNDLDPKYGSAFALVIVGWLLYLLAIPFVVIGWLRERHYRREVEAASTRRRWF</sequence>
<feature type="transmembrane region" description="Helical" evidence="1">
    <location>
        <begin position="152"/>
        <end position="175"/>
    </location>
</feature>
<dbReference type="PANTHER" id="PTHR28013:SF4">
    <property type="entry name" value="MARVEL DOMAIN-CONTAINING PROTEIN"/>
    <property type="match status" value="1"/>
</dbReference>
<evidence type="ECO:0000256" key="1">
    <source>
        <dbReference type="SAM" id="Phobius"/>
    </source>
</evidence>
<dbReference type="GO" id="GO:0005886">
    <property type="term" value="C:plasma membrane"/>
    <property type="evidence" value="ECO:0007669"/>
    <property type="project" value="TreeGrafter"/>
</dbReference>
<dbReference type="Proteomes" id="UP000279259">
    <property type="component" value="Unassembled WGS sequence"/>
</dbReference>
<organism evidence="2 3">
    <name type="scientific">Saitozyma podzolica</name>
    <dbReference type="NCBI Taxonomy" id="1890683"/>
    <lineage>
        <taxon>Eukaryota</taxon>
        <taxon>Fungi</taxon>
        <taxon>Dikarya</taxon>
        <taxon>Basidiomycota</taxon>
        <taxon>Agaricomycotina</taxon>
        <taxon>Tremellomycetes</taxon>
        <taxon>Tremellales</taxon>
        <taxon>Trimorphomycetaceae</taxon>
        <taxon>Saitozyma</taxon>
    </lineage>
</organism>
<reference evidence="2 3" key="1">
    <citation type="submission" date="2018-11" db="EMBL/GenBank/DDBJ databases">
        <title>Genome sequence of Saitozyma podzolica DSM 27192.</title>
        <authorList>
            <person name="Aliyu H."/>
            <person name="Gorte O."/>
            <person name="Ochsenreither K."/>
        </authorList>
    </citation>
    <scope>NUCLEOTIDE SEQUENCE [LARGE SCALE GENOMIC DNA]</scope>
    <source>
        <strain evidence="2 3">DSM 27192</strain>
    </source>
</reference>
<name>A0A427YNC5_9TREE</name>